<dbReference type="AlphaFoldDB" id="A0A3P8M647"/>
<feature type="domain" description="GGDEF" evidence="1">
    <location>
        <begin position="1"/>
        <end position="64"/>
    </location>
</feature>
<dbReference type="InterPro" id="IPR043128">
    <property type="entry name" value="Rev_trsase/Diguanyl_cyclase"/>
</dbReference>
<dbReference type="SUPFAM" id="SSF55073">
    <property type="entry name" value="Nucleotide cyclase"/>
    <property type="match status" value="1"/>
</dbReference>
<evidence type="ECO:0000313" key="2">
    <source>
        <dbReference type="EMBL" id="VDR30493.1"/>
    </source>
</evidence>
<dbReference type="EMBL" id="LR131271">
    <property type="protein sequence ID" value="VDR30493.1"/>
    <property type="molecule type" value="Genomic_DNA"/>
</dbReference>
<name>A0A3P8M647_RAOTE</name>
<evidence type="ECO:0000259" key="1">
    <source>
        <dbReference type="PROSITE" id="PS50887"/>
    </source>
</evidence>
<gene>
    <name evidence="2" type="ORF">NCTC13098_06941</name>
</gene>
<organism evidence="2 3">
    <name type="scientific">Raoultella terrigena</name>
    <name type="common">Klebsiella terrigena</name>
    <dbReference type="NCBI Taxonomy" id="577"/>
    <lineage>
        <taxon>Bacteria</taxon>
        <taxon>Pseudomonadati</taxon>
        <taxon>Pseudomonadota</taxon>
        <taxon>Gammaproteobacteria</taxon>
        <taxon>Enterobacterales</taxon>
        <taxon>Enterobacteriaceae</taxon>
        <taxon>Klebsiella/Raoultella group</taxon>
        <taxon>Raoultella</taxon>
    </lineage>
</organism>
<dbReference type="PROSITE" id="PS50887">
    <property type="entry name" value="GGDEF"/>
    <property type="match status" value="1"/>
</dbReference>
<dbReference type="Proteomes" id="UP000274346">
    <property type="component" value="Chromosome"/>
</dbReference>
<dbReference type="KEGG" id="rtg:NCTC13098_06941"/>
<proteinExistence type="predicted"/>
<dbReference type="InterPro" id="IPR029787">
    <property type="entry name" value="Nucleotide_cyclase"/>
</dbReference>
<dbReference type="Gene3D" id="3.30.70.270">
    <property type="match status" value="1"/>
</dbReference>
<dbReference type="InterPro" id="IPR000160">
    <property type="entry name" value="GGDEF_dom"/>
</dbReference>
<reference evidence="2 3" key="1">
    <citation type="submission" date="2018-12" db="EMBL/GenBank/DDBJ databases">
        <authorList>
            <consortium name="Pathogen Informatics"/>
        </authorList>
    </citation>
    <scope>NUCLEOTIDE SEQUENCE [LARGE SCALE GENOMIC DNA]</scope>
    <source>
        <strain evidence="2 3">NCTC13098</strain>
    </source>
</reference>
<accession>A0A3P8M647</accession>
<sequence length="64" mass="7379">MPIRCLESWRIKIAQRTWREEGLSVTFSAGLGEWSMEPLDKLVVSVDEALYKAKQQGKNQIVRT</sequence>
<protein>
    <submittedName>
        <fullName evidence="2">Diguanylate cyclase</fullName>
    </submittedName>
</protein>
<evidence type="ECO:0000313" key="3">
    <source>
        <dbReference type="Proteomes" id="UP000274346"/>
    </source>
</evidence>